<name>A0A158DN15_9BURK</name>
<gene>
    <name evidence="1" type="ORF">AWB75_06971</name>
</gene>
<evidence type="ECO:0000313" key="1">
    <source>
        <dbReference type="EMBL" id="SAK95984.1"/>
    </source>
</evidence>
<accession>A0A158DN15</accession>
<organism evidence="1 2">
    <name type="scientific">Caballeronia catudaia</name>
    <dbReference type="NCBI Taxonomy" id="1777136"/>
    <lineage>
        <taxon>Bacteria</taxon>
        <taxon>Pseudomonadati</taxon>
        <taxon>Pseudomonadota</taxon>
        <taxon>Betaproteobacteria</taxon>
        <taxon>Burkholderiales</taxon>
        <taxon>Burkholderiaceae</taxon>
        <taxon>Caballeronia</taxon>
    </lineage>
</organism>
<evidence type="ECO:0000313" key="2">
    <source>
        <dbReference type="Proteomes" id="UP000054870"/>
    </source>
</evidence>
<keyword evidence="2" id="KW-1185">Reference proteome</keyword>
<comment type="caution">
    <text evidence="1">The sequence shown here is derived from an EMBL/GenBank/DDBJ whole genome shotgun (WGS) entry which is preliminary data.</text>
</comment>
<dbReference type="Proteomes" id="UP000054870">
    <property type="component" value="Unassembled WGS sequence"/>
</dbReference>
<proteinExistence type="predicted"/>
<dbReference type="EMBL" id="FCOF02000083">
    <property type="protein sequence ID" value="SAK95984.1"/>
    <property type="molecule type" value="Genomic_DNA"/>
</dbReference>
<protein>
    <submittedName>
        <fullName evidence="1">Uncharacterized protein</fullName>
    </submittedName>
</protein>
<sequence length="76" mass="8634">MSDMFTRVSFDDLVEQAVHRAAGCRSEMKHFLAVGIGLKRALNGLDLSCNASNPLQQLVFVLRKMRHTHTPYRYLA</sequence>
<reference evidence="1" key="1">
    <citation type="submission" date="2016-01" db="EMBL/GenBank/DDBJ databases">
        <authorList>
            <person name="Peeters C."/>
        </authorList>
    </citation>
    <scope>NUCLEOTIDE SEQUENCE [LARGE SCALE GENOMIC DNA]</scope>
    <source>
        <strain evidence="1">LMG 29318</strain>
    </source>
</reference>
<dbReference type="AlphaFoldDB" id="A0A158DN15"/>